<sequence length="118" mass="13489">MNKKYVLSKVSEKTGLSVSLLGEIIKVLSKYESVEKAVIFGSRGRGDFKRTSDIDICVFGEKITHTELNLLQFDLEGLNTPLSFDVVHFDTLCRKEFRESILKDGVEIYDRRKIVTEI</sequence>
<dbReference type="Proteomes" id="UP000010146">
    <property type="component" value="Unassembled WGS sequence"/>
</dbReference>
<reference evidence="2 3" key="2">
    <citation type="journal article" date="2015" name="BMC Genomics">
        <title>Analysis of three genomes within the thermophilic bacterial species Caldanaerobacter subterraneus with a focus on carbon monoxide dehydrogenase evolution and hydrolase diversity.</title>
        <authorList>
            <person name="Sant'Anna F.H."/>
            <person name="Lebedinsky A.V."/>
            <person name="Sokolova T.G."/>
            <person name="Robb F.T."/>
            <person name="Gonzalez J.M."/>
        </authorList>
    </citation>
    <scope>NUCLEOTIDE SEQUENCE [LARGE SCALE GENOMIC DNA]</scope>
    <source>
        <strain evidence="2 3">DSM 12653</strain>
    </source>
</reference>
<dbReference type="InterPro" id="IPR052548">
    <property type="entry name" value="Type_VII_TA_antitoxin"/>
</dbReference>
<keyword evidence="2" id="KW-0808">Transferase</keyword>
<reference evidence="3" key="3">
    <citation type="submission" date="2015-02" db="EMBL/GenBank/DDBJ databases">
        <title>Genome analysis of three genomes within the thermophilic hydrogenogenic bacterial species Caldanaerobacter subterraneus.</title>
        <authorList>
            <person name="Sant'Anna F.H."/>
            <person name="Lebedinsky A."/>
            <person name="Sokolova T."/>
            <person name="Robb F.T."/>
            <person name="Gonzalez J.M."/>
        </authorList>
    </citation>
    <scope>NUCLEOTIDE SEQUENCE [LARGE SCALE GENOMIC DNA]</scope>
    <source>
        <strain evidence="3">DSM 12653</strain>
    </source>
</reference>
<feature type="domain" description="Polymerase beta nucleotidyltransferase" evidence="1">
    <location>
        <begin position="23"/>
        <end position="112"/>
    </location>
</feature>
<organism evidence="2 3">
    <name type="scientific">Caldanaerobacter subterraneus subsp. pacificus DSM 12653</name>
    <dbReference type="NCBI Taxonomy" id="391606"/>
    <lineage>
        <taxon>Bacteria</taxon>
        <taxon>Bacillati</taxon>
        <taxon>Bacillota</taxon>
        <taxon>Clostridia</taxon>
        <taxon>Thermoanaerobacterales</taxon>
        <taxon>Thermoanaerobacteraceae</taxon>
        <taxon>Caldanaerobacter</taxon>
    </lineage>
</organism>
<dbReference type="SUPFAM" id="SSF81301">
    <property type="entry name" value="Nucleotidyltransferase"/>
    <property type="match status" value="1"/>
</dbReference>
<dbReference type="GO" id="GO:0016740">
    <property type="term" value="F:transferase activity"/>
    <property type="evidence" value="ECO:0007669"/>
    <property type="project" value="UniProtKB-KW"/>
</dbReference>
<evidence type="ECO:0000313" key="3">
    <source>
        <dbReference type="Proteomes" id="UP000010146"/>
    </source>
</evidence>
<accession>A0A0F5PK11</accession>
<protein>
    <submittedName>
        <fullName evidence="2">Nucleotidyltransferase</fullName>
    </submittedName>
</protein>
<gene>
    <name evidence="2" type="ORF">CDSM653_01848</name>
</gene>
<name>A0A0F5PK11_9THEO</name>
<comment type="caution">
    <text evidence="2">The sequence shown here is derived from an EMBL/GenBank/DDBJ whole genome shotgun (WGS) entry which is preliminary data.</text>
</comment>
<reference evidence="2 3" key="1">
    <citation type="submission" date="2008-07" db="EMBL/GenBank/DDBJ databases">
        <authorList>
            <person name="Gonzalez J."/>
            <person name="Sokolova T."/>
            <person name="Ferriera S."/>
            <person name="Johnson J."/>
            <person name="Kravitz S."/>
            <person name="Beeson K."/>
            <person name="Sutton G."/>
            <person name="Rogers Y.-H."/>
            <person name="Friedman R."/>
            <person name="Frazier M."/>
            <person name="Venter J.C."/>
        </authorList>
    </citation>
    <scope>NUCLEOTIDE SEQUENCE [LARGE SCALE GENOMIC DNA]</scope>
    <source>
        <strain evidence="2 3">DSM 12653</strain>
    </source>
</reference>
<evidence type="ECO:0000259" key="1">
    <source>
        <dbReference type="Pfam" id="PF18765"/>
    </source>
</evidence>
<dbReference type="InterPro" id="IPR041633">
    <property type="entry name" value="Polbeta"/>
</dbReference>
<dbReference type="AlphaFoldDB" id="A0A0F5PK11"/>
<evidence type="ECO:0000313" key="2">
    <source>
        <dbReference type="EMBL" id="KKC28997.1"/>
    </source>
</evidence>
<dbReference type="Pfam" id="PF18765">
    <property type="entry name" value="Polbeta"/>
    <property type="match status" value="1"/>
</dbReference>
<dbReference type="InterPro" id="IPR043519">
    <property type="entry name" value="NT_sf"/>
</dbReference>
<dbReference type="CDD" id="cd05403">
    <property type="entry name" value="NT_KNTase_like"/>
    <property type="match status" value="1"/>
</dbReference>
<dbReference type="EMBL" id="ABXP02000106">
    <property type="protein sequence ID" value="KKC28997.1"/>
    <property type="molecule type" value="Genomic_DNA"/>
</dbReference>
<dbReference type="PANTHER" id="PTHR33933">
    <property type="entry name" value="NUCLEOTIDYLTRANSFERASE"/>
    <property type="match status" value="1"/>
</dbReference>
<dbReference type="Gene3D" id="3.30.460.10">
    <property type="entry name" value="Beta Polymerase, domain 2"/>
    <property type="match status" value="1"/>
</dbReference>
<proteinExistence type="predicted"/>
<dbReference type="RefSeq" id="WP_011026120.1">
    <property type="nucleotide sequence ID" value="NZ_ABXP02000106.1"/>
</dbReference>
<dbReference type="PANTHER" id="PTHR33933:SF1">
    <property type="entry name" value="PROTEIN ADENYLYLTRANSFERASE MNTA-RELATED"/>
    <property type="match status" value="1"/>
</dbReference>